<dbReference type="InterPro" id="IPR050266">
    <property type="entry name" value="AB_hydrolase_sf"/>
</dbReference>
<dbReference type="GO" id="GO:0016787">
    <property type="term" value="F:hydrolase activity"/>
    <property type="evidence" value="ECO:0007669"/>
    <property type="project" value="UniProtKB-KW"/>
</dbReference>
<reference evidence="2" key="2">
    <citation type="submission" date="2023-07" db="EMBL/GenBank/DDBJ databases">
        <authorList>
            <person name="Shen H."/>
        </authorList>
    </citation>
    <scope>NUCLEOTIDE SEQUENCE</scope>
    <source>
        <strain evidence="2">TNR-22</strain>
    </source>
</reference>
<dbReference type="SUPFAM" id="SSF53474">
    <property type="entry name" value="alpha/beta-Hydrolases"/>
    <property type="match status" value="1"/>
</dbReference>
<evidence type="ECO:0000259" key="1">
    <source>
        <dbReference type="Pfam" id="PF12697"/>
    </source>
</evidence>
<evidence type="ECO:0000313" key="3">
    <source>
        <dbReference type="Proteomes" id="UP001174932"/>
    </source>
</evidence>
<accession>A0ABT8YI09</accession>
<dbReference type="Gene3D" id="3.40.50.1820">
    <property type="entry name" value="alpha/beta hydrolase"/>
    <property type="match status" value="1"/>
</dbReference>
<evidence type="ECO:0000313" key="2">
    <source>
        <dbReference type="EMBL" id="MDO6963201.1"/>
    </source>
</evidence>
<dbReference type="EMBL" id="JAUOZU010000004">
    <property type="protein sequence ID" value="MDO6963201.1"/>
    <property type="molecule type" value="Genomic_DNA"/>
</dbReference>
<feature type="domain" description="AB hydrolase-1" evidence="1">
    <location>
        <begin position="88"/>
        <end position="277"/>
    </location>
</feature>
<name>A0ABT8YI09_9HYPH</name>
<keyword evidence="3" id="KW-1185">Reference proteome</keyword>
<keyword evidence="2" id="KW-0378">Hydrolase</keyword>
<dbReference type="Proteomes" id="UP001174932">
    <property type="component" value="Unassembled WGS sequence"/>
</dbReference>
<dbReference type="PANTHER" id="PTHR43798">
    <property type="entry name" value="MONOACYLGLYCEROL LIPASE"/>
    <property type="match status" value="1"/>
</dbReference>
<dbReference type="RefSeq" id="WP_304375103.1">
    <property type="nucleotide sequence ID" value="NZ_JAUOZU010000004.1"/>
</dbReference>
<proteinExistence type="predicted"/>
<dbReference type="PANTHER" id="PTHR43798:SF5">
    <property type="entry name" value="MONOACYLGLYCEROL LIPASE ABHD6"/>
    <property type="match status" value="1"/>
</dbReference>
<sequence length="295" mass="31463">MASYLFRLTGQALNLTGHVSPAAAGNLAFRLFSRTPGGKPTNHKEKALLAATRARMAEGIRADLPIGANRTVAAYRFAPLGTANGKTLLVVHGWGSRIAYLQTLITGLRQAGFAVVGLDLPGHGHSSGRNLTVPLALAGIRAAWDHLGPFDAVVGHSFGGFVSAMATALPEEYGKAIDPGRLVLIAAPATASSAFDHFGSMLGLKPKTRLALDHRVERITGRPTTFFDAARMLSSRGNLPVLVLHAEDDREVKADAARRYDRAGAHVTLRWTNGLGHRRIVQSQEVITAITDFLV</sequence>
<dbReference type="InterPro" id="IPR029058">
    <property type="entry name" value="AB_hydrolase_fold"/>
</dbReference>
<dbReference type="InterPro" id="IPR000073">
    <property type="entry name" value="AB_hydrolase_1"/>
</dbReference>
<comment type="caution">
    <text evidence="2">The sequence shown here is derived from an EMBL/GenBank/DDBJ whole genome shotgun (WGS) entry which is preliminary data.</text>
</comment>
<protein>
    <submittedName>
        <fullName evidence="2">Alpha/beta fold hydrolase</fullName>
    </submittedName>
</protein>
<organism evidence="2 3">
    <name type="scientific">Rhizobium alvei</name>
    <dbReference type="NCBI Taxonomy" id="1132659"/>
    <lineage>
        <taxon>Bacteria</taxon>
        <taxon>Pseudomonadati</taxon>
        <taxon>Pseudomonadota</taxon>
        <taxon>Alphaproteobacteria</taxon>
        <taxon>Hyphomicrobiales</taxon>
        <taxon>Rhizobiaceae</taxon>
        <taxon>Rhizobium/Agrobacterium group</taxon>
        <taxon>Rhizobium</taxon>
    </lineage>
</organism>
<gene>
    <name evidence="2" type="ORF">Q4481_04485</name>
</gene>
<dbReference type="Pfam" id="PF12697">
    <property type="entry name" value="Abhydrolase_6"/>
    <property type="match status" value="1"/>
</dbReference>
<reference evidence="2" key="1">
    <citation type="journal article" date="2015" name="Int. J. Syst. Evol. Microbiol.">
        <title>Rhizobium alvei sp. nov., isolated from a freshwater river.</title>
        <authorList>
            <person name="Sheu S.Y."/>
            <person name="Huang H.W."/>
            <person name="Young C.C."/>
            <person name="Chen W.M."/>
        </authorList>
    </citation>
    <scope>NUCLEOTIDE SEQUENCE</scope>
    <source>
        <strain evidence="2">TNR-22</strain>
    </source>
</reference>